<dbReference type="PATRIC" id="fig|927665.4.peg.984"/>
<dbReference type="RefSeq" id="WP_046145431.1">
    <property type="nucleotide sequence ID" value="NZ_KQ033912.1"/>
</dbReference>
<protein>
    <submittedName>
        <fullName evidence="1">Por secretion system C-terminal sorting domain-containing protein</fullName>
    </submittedName>
</protein>
<comment type="caution">
    <text evidence="1">The sequence shown here is derived from an EMBL/GenBank/DDBJ whole genome shotgun (WGS) entry which is preliminary data.</text>
</comment>
<dbReference type="Gene3D" id="2.60.120.890">
    <property type="entry name" value="BT2081, beta-jelly-roll domain"/>
    <property type="match status" value="1"/>
</dbReference>
<dbReference type="HOGENOM" id="CLU_860101_0_0_10"/>
<proteinExistence type="predicted"/>
<dbReference type="NCBIfam" id="TIGR04183">
    <property type="entry name" value="Por_Secre_tail"/>
    <property type="match status" value="1"/>
</dbReference>
<gene>
    <name evidence="1" type="ORF">HMPREF1535_00960</name>
</gene>
<organism evidence="1 2">
    <name type="scientific">Parabacteroides goldsteinii DSM 19448 = WAL 12034</name>
    <dbReference type="NCBI Taxonomy" id="927665"/>
    <lineage>
        <taxon>Bacteria</taxon>
        <taxon>Pseudomonadati</taxon>
        <taxon>Bacteroidota</taxon>
        <taxon>Bacteroidia</taxon>
        <taxon>Bacteroidales</taxon>
        <taxon>Tannerellaceae</taxon>
        <taxon>Parabacteroides</taxon>
    </lineage>
</organism>
<name>A0A0F5JL36_9BACT</name>
<evidence type="ECO:0000313" key="2">
    <source>
        <dbReference type="Proteomes" id="UP000033047"/>
    </source>
</evidence>
<sequence>MRKNLLKFICFLLIVNDYVFCGSLGAQSIPNGDFSAEWVTGYNGVGKQPAGWKASNVNQLGVKKELVTCNPDGSVLLTNRFVGLLGIGSNAPAYISLGTPWVYANVSNISQSDGGTTGGLEFTHRPDSLVGVFKRKVVAEETGWIIFYLWKGTSVSYGPDNKELIDNDRDILAEHGSVTLIGRAEYEIKGTLSDWTRISIPIDYLSDETPEKMNVILSAADYRGDRKKIKEYNTLSVQSVELVYKDPVSTEKINLLSDRFSVIDKILYLDGSYRNLAVYTMDGRLVCSSVRPEKTTTFSFLSAGVYLLRIEGEQGVETQKFQIR</sequence>
<dbReference type="InterPro" id="IPR026444">
    <property type="entry name" value="Secre_tail"/>
</dbReference>
<dbReference type="Proteomes" id="UP000033047">
    <property type="component" value="Unassembled WGS sequence"/>
</dbReference>
<dbReference type="EMBL" id="AQHV01000006">
    <property type="protein sequence ID" value="KKB58142.1"/>
    <property type="molecule type" value="Genomic_DNA"/>
</dbReference>
<reference evidence="1 2" key="1">
    <citation type="submission" date="2013-04" db="EMBL/GenBank/DDBJ databases">
        <title>The Genome Sequence of Parabacteroides goldsteinii DSM 19448.</title>
        <authorList>
            <consortium name="The Broad Institute Genomics Platform"/>
            <person name="Earl A."/>
            <person name="Ward D."/>
            <person name="Feldgarden M."/>
            <person name="Gevers D."/>
            <person name="Martens E."/>
            <person name="Sakamoto M."/>
            <person name="Benno Y."/>
            <person name="Song Y."/>
            <person name="Liu C."/>
            <person name="Lee J."/>
            <person name="Bolanos M."/>
            <person name="Vaisanen M.L."/>
            <person name="Finegold S.M."/>
            <person name="Walker B."/>
            <person name="Young S."/>
            <person name="Zeng Q."/>
            <person name="Gargeya S."/>
            <person name="Fitzgerald M."/>
            <person name="Haas B."/>
            <person name="Abouelleil A."/>
            <person name="Allen A.W."/>
            <person name="Alvarado L."/>
            <person name="Arachchi H.M."/>
            <person name="Berlin A.M."/>
            <person name="Chapman S.B."/>
            <person name="Gainer-Dewar J."/>
            <person name="Goldberg J."/>
            <person name="Griggs A."/>
            <person name="Gujja S."/>
            <person name="Hansen M."/>
            <person name="Howarth C."/>
            <person name="Imamovic A."/>
            <person name="Ireland A."/>
            <person name="Larimer J."/>
            <person name="McCowan C."/>
            <person name="Murphy C."/>
            <person name="Pearson M."/>
            <person name="Poon T.W."/>
            <person name="Priest M."/>
            <person name="Roberts A."/>
            <person name="Saif S."/>
            <person name="Shea T."/>
            <person name="Sisk P."/>
            <person name="Sykes S."/>
            <person name="Wortman J."/>
            <person name="Nusbaum C."/>
            <person name="Birren B."/>
        </authorList>
    </citation>
    <scope>NUCLEOTIDE SEQUENCE [LARGE SCALE GENOMIC DNA]</scope>
    <source>
        <strain evidence="1 2">DSM 19448</strain>
    </source>
</reference>
<dbReference type="AlphaFoldDB" id="A0A0F5JL36"/>
<dbReference type="InterPro" id="IPR038653">
    <property type="entry name" value="Put_CMD_sf"/>
</dbReference>
<dbReference type="STRING" id="927665.HMPREF1535_00960"/>
<evidence type="ECO:0000313" key="1">
    <source>
        <dbReference type="EMBL" id="KKB58142.1"/>
    </source>
</evidence>
<accession>A0A0F5JL36</accession>
<dbReference type="GeneID" id="69982201"/>